<dbReference type="Proteomes" id="UP000499080">
    <property type="component" value="Unassembled WGS sequence"/>
</dbReference>
<name>A0A4Y2UME1_ARAVE</name>
<proteinExistence type="predicted"/>
<evidence type="ECO:0000313" key="3">
    <source>
        <dbReference type="Proteomes" id="UP000499080"/>
    </source>
</evidence>
<gene>
    <name evidence="2" type="ORF">AVEN_181754_1</name>
    <name evidence="1" type="ORF">AVEN_44202_1</name>
</gene>
<protein>
    <submittedName>
        <fullName evidence="2">Uncharacterized protein</fullName>
    </submittedName>
</protein>
<reference evidence="2 3" key="1">
    <citation type="journal article" date="2019" name="Sci. Rep.">
        <title>Orb-weaving spider Araneus ventricosus genome elucidates the spidroin gene catalogue.</title>
        <authorList>
            <person name="Kono N."/>
            <person name="Nakamura H."/>
            <person name="Ohtoshi R."/>
            <person name="Moran D.A.P."/>
            <person name="Shinohara A."/>
            <person name="Yoshida Y."/>
            <person name="Fujiwara M."/>
            <person name="Mori M."/>
            <person name="Tomita M."/>
            <person name="Arakawa K."/>
        </authorList>
    </citation>
    <scope>NUCLEOTIDE SEQUENCE [LARGE SCALE GENOMIC DNA]</scope>
</reference>
<keyword evidence="3" id="KW-1185">Reference proteome</keyword>
<dbReference type="EMBL" id="BGPR01037636">
    <property type="protein sequence ID" value="GBO13291.1"/>
    <property type="molecule type" value="Genomic_DNA"/>
</dbReference>
<organism evidence="2 3">
    <name type="scientific">Araneus ventricosus</name>
    <name type="common">Orbweaver spider</name>
    <name type="synonym">Epeira ventricosa</name>
    <dbReference type="NCBI Taxonomy" id="182803"/>
    <lineage>
        <taxon>Eukaryota</taxon>
        <taxon>Metazoa</taxon>
        <taxon>Ecdysozoa</taxon>
        <taxon>Arthropoda</taxon>
        <taxon>Chelicerata</taxon>
        <taxon>Arachnida</taxon>
        <taxon>Araneae</taxon>
        <taxon>Araneomorphae</taxon>
        <taxon>Entelegynae</taxon>
        <taxon>Araneoidea</taxon>
        <taxon>Araneidae</taxon>
        <taxon>Araneus</taxon>
    </lineage>
</organism>
<comment type="caution">
    <text evidence="2">The sequence shown here is derived from an EMBL/GenBank/DDBJ whole genome shotgun (WGS) entry which is preliminary data.</text>
</comment>
<evidence type="ECO:0000313" key="2">
    <source>
        <dbReference type="EMBL" id="GBO13291.1"/>
    </source>
</evidence>
<sequence length="164" mass="19304">MKPRHLNCLAHFGDPPDGSINVRESVYMYLYKEKIAREHLTGPQHYPDNGLVSGTRGKVSRNQEEEAYSARGVDFHSSSTTFQSPSIVVSMRLKRHLFNGPNNPWVKRQGTSQEYVEKVYMEYLYQSSFFQRMQWYFSKHDSQLCLEEVSLFESHWDKEPEFLL</sequence>
<accession>A0A4Y2UME1</accession>
<evidence type="ECO:0000313" key="1">
    <source>
        <dbReference type="EMBL" id="GBO12733.1"/>
    </source>
</evidence>
<dbReference type="AlphaFoldDB" id="A0A4Y2UME1"/>
<dbReference type="EMBL" id="BGPR01037191">
    <property type="protein sequence ID" value="GBO12733.1"/>
    <property type="molecule type" value="Genomic_DNA"/>
</dbReference>